<feature type="compositionally biased region" description="Low complexity" evidence="1">
    <location>
        <begin position="31"/>
        <end position="59"/>
    </location>
</feature>
<evidence type="ECO:0000256" key="1">
    <source>
        <dbReference type="SAM" id="MobiDB-lite"/>
    </source>
</evidence>
<evidence type="ECO:0000313" key="3">
    <source>
        <dbReference type="EMBL" id="ERJ11158.1"/>
    </source>
</evidence>
<feature type="chain" id="PRO_5004626564" evidence="2">
    <location>
        <begin position="20"/>
        <end position="542"/>
    </location>
</feature>
<keyword evidence="2" id="KW-0732">Signal</keyword>
<protein>
    <submittedName>
        <fullName evidence="3">Membrane lipoprotein</fullName>
    </submittedName>
</protein>
<dbReference type="PROSITE" id="PS51257">
    <property type="entry name" value="PROKAR_LIPOPROTEIN"/>
    <property type="match status" value="1"/>
</dbReference>
<dbReference type="STRING" id="1033810.HLPCO_002823"/>
<sequence length="542" mass="62448">MMKKISVFLCCFSMLLVLAGCGLNTETNEPSGSSTTDTTDQSTTTTDSTTATDTTYDPTESNMRVLPVSYDEYIESFTKKHTYDLLPRPFYNSDLINTFEGIKYQTFNEYFTKYPEIDDLDVNPSGRAKIIKEDLIGQEQHHLYFSNTYTGLEQDPLSTVYKKVANANYIMNLVKELNNRLERNEDFEVNGTPVYINGNGIHVFPILSDLDDVYAKGIETEDELIIYYSATVNKEIIDQNYYSIITESDLSVFIKVSVSKNLEDLDQFITNIDFYLTYEKTDENESLLTTKDKTTELKTAISVIDRERLIINNEFSYEEREANSITEYRVQDTFDLDIEAREMKYRLVSDPVMDESFDLYADFDTEIGSITINKNIDANDLLNQNNASEQVNVTSIYNRFNELVFTSFSKEGYYSGHAMDLRLLSGWDEIRHGSTSNFITYLEGSEVFNLNDEIQEDGSNGTIAELRKIEVLTDNTNQYGYYKHFENQDDLSLELPDGFDYSSDTIKTKVFSLQDNLNSHKSVIDFTEEQYRVPELNRVEFK</sequence>
<organism evidence="3 4">
    <name type="scientific">Haloplasma contractile SSD-17B</name>
    <dbReference type="NCBI Taxonomy" id="1033810"/>
    <lineage>
        <taxon>Bacteria</taxon>
        <taxon>Bacillati</taxon>
        <taxon>Mycoplasmatota</taxon>
        <taxon>Mollicutes</taxon>
        <taxon>Haloplasmatales</taxon>
        <taxon>Haloplasmataceae</taxon>
        <taxon>Haloplasma</taxon>
    </lineage>
</organism>
<keyword evidence="4" id="KW-1185">Reference proteome</keyword>
<dbReference type="Proteomes" id="UP000005707">
    <property type="component" value="Unassembled WGS sequence"/>
</dbReference>
<reference evidence="3 4" key="1">
    <citation type="journal article" date="2011" name="J. Bacteriol.">
        <title>Genome sequence of Haloplasma contractile, an unusual contractile bacterium from a deep-sea anoxic brine lake.</title>
        <authorList>
            <person name="Antunes A."/>
            <person name="Alam I."/>
            <person name="El Dorry H."/>
            <person name="Siam R."/>
            <person name="Robertson A."/>
            <person name="Bajic V.B."/>
            <person name="Stingl U."/>
        </authorList>
    </citation>
    <scope>NUCLEOTIDE SEQUENCE [LARGE SCALE GENOMIC DNA]</scope>
    <source>
        <strain evidence="3 4">SSD-17B</strain>
    </source>
</reference>
<keyword evidence="3" id="KW-0449">Lipoprotein</keyword>
<proteinExistence type="predicted"/>
<comment type="caution">
    <text evidence="3">The sequence shown here is derived from an EMBL/GenBank/DDBJ whole genome shotgun (WGS) entry which is preliminary data.</text>
</comment>
<evidence type="ECO:0000313" key="4">
    <source>
        <dbReference type="Proteomes" id="UP000005707"/>
    </source>
</evidence>
<dbReference type="EMBL" id="AFNU02000015">
    <property type="protein sequence ID" value="ERJ11158.1"/>
    <property type="molecule type" value="Genomic_DNA"/>
</dbReference>
<reference evidence="3 4" key="2">
    <citation type="journal article" date="2013" name="PLoS ONE">
        <title>INDIGO - INtegrated Data Warehouse of MIcrobial GenOmes with Examples from the Red Sea Extremophiles.</title>
        <authorList>
            <person name="Alam I."/>
            <person name="Antunes A."/>
            <person name="Kamau A.A."/>
            <person name="Ba Alawi W."/>
            <person name="Kalkatawi M."/>
            <person name="Stingl U."/>
            <person name="Bajic V.B."/>
        </authorList>
    </citation>
    <scope>NUCLEOTIDE SEQUENCE [LARGE SCALE GENOMIC DNA]</scope>
    <source>
        <strain evidence="3 4">SSD-17B</strain>
    </source>
</reference>
<accession>U2E7H8</accession>
<dbReference type="AlphaFoldDB" id="U2E7H8"/>
<feature type="signal peptide" evidence="2">
    <location>
        <begin position="1"/>
        <end position="19"/>
    </location>
</feature>
<feature type="region of interest" description="Disordered" evidence="1">
    <location>
        <begin position="26"/>
        <end position="60"/>
    </location>
</feature>
<evidence type="ECO:0000256" key="2">
    <source>
        <dbReference type="SAM" id="SignalP"/>
    </source>
</evidence>
<dbReference type="InParanoid" id="U2E7H8"/>
<gene>
    <name evidence="3" type="ORF">HLPCO_002823</name>
</gene>
<name>U2E7H8_9MOLU</name>